<dbReference type="PANTHER" id="PTHR46999">
    <property type="entry name" value="ALPHA-GLUCAN WATER DIKINASE 1, CHLOROPLASTIC-RELATED"/>
    <property type="match status" value="1"/>
</dbReference>
<dbReference type="AlphaFoldDB" id="A0AA36E066"/>
<reference evidence="1" key="1">
    <citation type="submission" date="2023-04" db="EMBL/GenBank/DDBJ databases">
        <authorList>
            <person name="Vijverberg K."/>
            <person name="Xiong W."/>
            <person name="Schranz E."/>
        </authorList>
    </citation>
    <scope>NUCLEOTIDE SEQUENCE</scope>
</reference>
<evidence type="ECO:0000313" key="1">
    <source>
        <dbReference type="EMBL" id="CAI9278274.1"/>
    </source>
</evidence>
<accession>A0AA36E066</accession>
<dbReference type="Proteomes" id="UP001177003">
    <property type="component" value="Chromosome 4"/>
</dbReference>
<protein>
    <submittedName>
        <fullName evidence="1">Uncharacterized protein</fullName>
    </submittedName>
</protein>
<name>A0AA36E066_LACSI</name>
<gene>
    <name evidence="1" type="ORF">LSALG_LOCUS18152</name>
</gene>
<dbReference type="PANTHER" id="PTHR46999:SF6">
    <property type="entry name" value="ALPHA-GLUCAN, WATER DIKINASE"/>
    <property type="match status" value="1"/>
</dbReference>
<proteinExistence type="predicted"/>
<keyword evidence="2" id="KW-1185">Reference proteome</keyword>
<organism evidence="1 2">
    <name type="scientific">Lactuca saligna</name>
    <name type="common">Willowleaf lettuce</name>
    <dbReference type="NCBI Taxonomy" id="75948"/>
    <lineage>
        <taxon>Eukaryota</taxon>
        <taxon>Viridiplantae</taxon>
        <taxon>Streptophyta</taxon>
        <taxon>Embryophyta</taxon>
        <taxon>Tracheophyta</taxon>
        <taxon>Spermatophyta</taxon>
        <taxon>Magnoliopsida</taxon>
        <taxon>eudicotyledons</taxon>
        <taxon>Gunneridae</taxon>
        <taxon>Pentapetalae</taxon>
        <taxon>asterids</taxon>
        <taxon>campanulids</taxon>
        <taxon>Asterales</taxon>
        <taxon>Asteraceae</taxon>
        <taxon>Cichorioideae</taxon>
        <taxon>Cichorieae</taxon>
        <taxon>Lactucinae</taxon>
        <taxon>Lactuca</taxon>
    </lineage>
</organism>
<evidence type="ECO:0000313" key="2">
    <source>
        <dbReference type="Proteomes" id="UP001177003"/>
    </source>
</evidence>
<sequence length="318" mass="35818">MFIKVIHNIVNLFDRMIMSTKGDVGQCIRDAILIVQALTDYIKSDMDIGVYWNTLNSNGITKERLLSYDSPIRNEPKFTSDQKEGLLRDLGNYMRTLKFILVLILKSAISNYMDYRSEGKGFMVGVKINPISGLPSGFPELLQFVLEHVEDKNVEPLLEGLLEARAELKPLLSTSNDRLKDLVFMDIALDSTVRTAIERSYEELKNANPEKIRQQRRSYLLLEGMGSSTDHVENKGDFYHQLFQPSAEYLGALLGLDQWVVSIFTQEMIRSASAACLSSLMIRLDPILCSVANLGSWQVISPVEAVGYIVVVDELLSV</sequence>
<dbReference type="EMBL" id="OX465080">
    <property type="protein sequence ID" value="CAI9278274.1"/>
    <property type="molecule type" value="Genomic_DNA"/>
</dbReference>